<evidence type="ECO:0000313" key="1">
    <source>
        <dbReference type="EMBL" id="OHA90254.1"/>
    </source>
</evidence>
<dbReference type="Proteomes" id="UP000178107">
    <property type="component" value="Unassembled WGS sequence"/>
</dbReference>
<dbReference type="AlphaFoldDB" id="A0A1G2SZ40"/>
<protein>
    <submittedName>
        <fullName evidence="1">Uncharacterized protein</fullName>
    </submittedName>
</protein>
<sequence>MAQFRYEGFLINGQIKFSRMISLDEVKSFALEVKQGDEGTKFKFMVVRSCGTNQFGIAFTYEYDGMKKSSEEIMYKMTDKLLRRFGREVNWDITNGFWAIE</sequence>
<evidence type="ECO:0000313" key="2">
    <source>
        <dbReference type="Proteomes" id="UP000178107"/>
    </source>
</evidence>
<accession>A0A1G2SZ40</accession>
<reference evidence="1 2" key="1">
    <citation type="journal article" date="2016" name="Nat. Commun.">
        <title>Thousands of microbial genomes shed light on interconnected biogeochemical processes in an aquifer system.</title>
        <authorList>
            <person name="Anantharaman K."/>
            <person name="Brown C.T."/>
            <person name="Hug L.A."/>
            <person name="Sharon I."/>
            <person name="Castelle C.J."/>
            <person name="Probst A.J."/>
            <person name="Thomas B.C."/>
            <person name="Singh A."/>
            <person name="Wilkins M.J."/>
            <person name="Karaoz U."/>
            <person name="Brodie E.L."/>
            <person name="Williams K.H."/>
            <person name="Hubbard S.S."/>
            <person name="Banfield J.F."/>
        </authorList>
    </citation>
    <scope>NUCLEOTIDE SEQUENCE [LARGE SCALE GENOMIC DNA]</scope>
</reference>
<organism evidence="1 2">
    <name type="scientific">Candidatus Zambryskibacteria bacterium RIFCSPHIGHO2_01_FULL_46_25</name>
    <dbReference type="NCBI Taxonomy" id="1802738"/>
    <lineage>
        <taxon>Bacteria</taxon>
        <taxon>Candidatus Zambryskiibacteriota</taxon>
    </lineage>
</organism>
<name>A0A1G2SZ40_9BACT</name>
<comment type="caution">
    <text evidence="1">The sequence shown here is derived from an EMBL/GenBank/DDBJ whole genome shotgun (WGS) entry which is preliminary data.</text>
</comment>
<dbReference type="EMBL" id="MHVH01000005">
    <property type="protein sequence ID" value="OHA90254.1"/>
    <property type="molecule type" value="Genomic_DNA"/>
</dbReference>
<gene>
    <name evidence="1" type="ORF">A2838_01460</name>
</gene>
<proteinExistence type="predicted"/>